<dbReference type="RefSeq" id="WP_221331475.1">
    <property type="nucleotide sequence ID" value="NZ_BAAAJD010000015.1"/>
</dbReference>
<feature type="domain" description="HTH tetR-type" evidence="6">
    <location>
        <begin position="15"/>
        <end position="75"/>
    </location>
</feature>
<evidence type="ECO:0000256" key="4">
    <source>
        <dbReference type="ARBA" id="ARBA00023163"/>
    </source>
</evidence>
<name>A0A7W8QIT2_9ACTN</name>
<evidence type="ECO:0000256" key="1">
    <source>
        <dbReference type="ARBA" id="ARBA00022491"/>
    </source>
</evidence>
<accession>A0A7W8QIT2</accession>
<dbReference type="Pfam" id="PF13977">
    <property type="entry name" value="TetR_C_6"/>
    <property type="match status" value="1"/>
</dbReference>
<dbReference type="PANTHER" id="PTHR30055">
    <property type="entry name" value="HTH-TYPE TRANSCRIPTIONAL REGULATOR RUTR"/>
    <property type="match status" value="1"/>
</dbReference>
<keyword evidence="2" id="KW-0805">Transcription regulation</keyword>
<dbReference type="SUPFAM" id="SSF48498">
    <property type="entry name" value="Tetracyclin repressor-like, C-terminal domain"/>
    <property type="match status" value="1"/>
</dbReference>
<dbReference type="InterPro" id="IPR001647">
    <property type="entry name" value="HTH_TetR"/>
</dbReference>
<dbReference type="InterPro" id="IPR039538">
    <property type="entry name" value="BetI_C"/>
</dbReference>
<reference evidence="7 8" key="1">
    <citation type="submission" date="2020-08" db="EMBL/GenBank/DDBJ databases">
        <title>Sequencing the genomes of 1000 actinobacteria strains.</title>
        <authorList>
            <person name="Klenk H.-P."/>
        </authorList>
    </citation>
    <scope>NUCLEOTIDE SEQUENCE [LARGE SCALE GENOMIC DNA]</scope>
    <source>
        <strain evidence="7 8">DSM 44551</strain>
    </source>
</reference>
<dbReference type="GO" id="GO:0003700">
    <property type="term" value="F:DNA-binding transcription factor activity"/>
    <property type="evidence" value="ECO:0007669"/>
    <property type="project" value="TreeGrafter"/>
</dbReference>
<evidence type="ECO:0000256" key="2">
    <source>
        <dbReference type="ARBA" id="ARBA00023015"/>
    </source>
</evidence>
<dbReference type="GO" id="GO:0000976">
    <property type="term" value="F:transcription cis-regulatory region binding"/>
    <property type="evidence" value="ECO:0007669"/>
    <property type="project" value="TreeGrafter"/>
</dbReference>
<evidence type="ECO:0000313" key="8">
    <source>
        <dbReference type="Proteomes" id="UP000572635"/>
    </source>
</evidence>
<proteinExistence type="predicted"/>
<dbReference type="Gene3D" id="1.10.357.10">
    <property type="entry name" value="Tetracycline Repressor, domain 2"/>
    <property type="match status" value="1"/>
</dbReference>
<keyword evidence="3 5" id="KW-0238">DNA-binding</keyword>
<dbReference type="InterPro" id="IPR036271">
    <property type="entry name" value="Tet_transcr_reg_TetR-rel_C_sf"/>
</dbReference>
<protein>
    <submittedName>
        <fullName evidence="7">AcrR family transcriptional regulator</fullName>
    </submittedName>
</protein>
<dbReference type="InterPro" id="IPR050109">
    <property type="entry name" value="HTH-type_TetR-like_transc_reg"/>
</dbReference>
<gene>
    <name evidence="7" type="ORF">HDA36_001245</name>
</gene>
<evidence type="ECO:0000256" key="5">
    <source>
        <dbReference type="PROSITE-ProRule" id="PRU00335"/>
    </source>
</evidence>
<feature type="DNA-binding region" description="H-T-H motif" evidence="5">
    <location>
        <begin position="38"/>
        <end position="57"/>
    </location>
</feature>
<sequence length="220" mass="23508">MTSTGSRRRVRKAPEARRAEIVAAAAEVALAEGLERITLRRIGDRLGVRSGLIGHYFPAVEDLVAEAFGAAAGAELDRLLPVAGPDGGPAPVVRLARFSALAAGDAYDGMSRLWLNARHLSRYRPVLRERVLHQQERWRDRLTELIREGNRTGDFRAADPLAAAKRILVVLDGLGGYANLGDGEDPDEVTGMAAETAERELRLEPGTLTAGAAGRSGPAG</sequence>
<dbReference type="Pfam" id="PF00440">
    <property type="entry name" value="TetR_N"/>
    <property type="match status" value="1"/>
</dbReference>
<dbReference type="AlphaFoldDB" id="A0A7W8QIT2"/>
<evidence type="ECO:0000256" key="3">
    <source>
        <dbReference type="ARBA" id="ARBA00023125"/>
    </source>
</evidence>
<evidence type="ECO:0000259" key="6">
    <source>
        <dbReference type="PROSITE" id="PS50977"/>
    </source>
</evidence>
<dbReference type="PROSITE" id="PS50977">
    <property type="entry name" value="HTH_TETR_2"/>
    <property type="match status" value="1"/>
</dbReference>
<keyword evidence="8" id="KW-1185">Reference proteome</keyword>
<dbReference type="InterPro" id="IPR009057">
    <property type="entry name" value="Homeodomain-like_sf"/>
</dbReference>
<keyword evidence="4" id="KW-0804">Transcription</keyword>
<evidence type="ECO:0000313" key="7">
    <source>
        <dbReference type="EMBL" id="MBB5431161.1"/>
    </source>
</evidence>
<keyword evidence="1" id="KW-0678">Repressor</keyword>
<dbReference type="EMBL" id="JACHDB010000001">
    <property type="protein sequence ID" value="MBB5431161.1"/>
    <property type="molecule type" value="Genomic_DNA"/>
</dbReference>
<organism evidence="7 8">
    <name type="scientific">Nocardiopsis composta</name>
    <dbReference type="NCBI Taxonomy" id="157465"/>
    <lineage>
        <taxon>Bacteria</taxon>
        <taxon>Bacillati</taxon>
        <taxon>Actinomycetota</taxon>
        <taxon>Actinomycetes</taxon>
        <taxon>Streptosporangiales</taxon>
        <taxon>Nocardiopsidaceae</taxon>
        <taxon>Nocardiopsis</taxon>
    </lineage>
</organism>
<comment type="caution">
    <text evidence="7">The sequence shown here is derived from an EMBL/GenBank/DDBJ whole genome shotgun (WGS) entry which is preliminary data.</text>
</comment>
<dbReference type="Proteomes" id="UP000572635">
    <property type="component" value="Unassembled WGS sequence"/>
</dbReference>
<dbReference type="PANTHER" id="PTHR30055:SF200">
    <property type="entry name" value="HTH-TYPE TRANSCRIPTIONAL REPRESSOR BDCR"/>
    <property type="match status" value="1"/>
</dbReference>
<dbReference type="SUPFAM" id="SSF46689">
    <property type="entry name" value="Homeodomain-like"/>
    <property type="match status" value="1"/>
</dbReference>